<keyword evidence="3" id="KW-1185">Reference proteome</keyword>
<organism evidence="2 3">
    <name type="scientific">Mucuna pruriens</name>
    <name type="common">Velvet bean</name>
    <name type="synonym">Dolichos pruriens</name>
    <dbReference type="NCBI Taxonomy" id="157652"/>
    <lineage>
        <taxon>Eukaryota</taxon>
        <taxon>Viridiplantae</taxon>
        <taxon>Streptophyta</taxon>
        <taxon>Embryophyta</taxon>
        <taxon>Tracheophyta</taxon>
        <taxon>Spermatophyta</taxon>
        <taxon>Magnoliopsida</taxon>
        <taxon>eudicotyledons</taxon>
        <taxon>Gunneridae</taxon>
        <taxon>Pentapetalae</taxon>
        <taxon>rosids</taxon>
        <taxon>fabids</taxon>
        <taxon>Fabales</taxon>
        <taxon>Fabaceae</taxon>
        <taxon>Papilionoideae</taxon>
        <taxon>50 kb inversion clade</taxon>
        <taxon>NPAAA clade</taxon>
        <taxon>indigoferoid/millettioid clade</taxon>
        <taxon>Phaseoleae</taxon>
        <taxon>Mucuna</taxon>
    </lineage>
</organism>
<sequence length="124" mass="13533">MEGTATHEESNKENIPLVCTQEESNIPPVCTKGEKKKNSIPPMTPSFKRNCKRKMKRVPLADITNLVNNSAHDPNEVSALPSASKTKHMLSSASEPKQEKATSDSATNHQCSHPMLTPIAARSL</sequence>
<comment type="caution">
    <text evidence="2">The sequence shown here is derived from an EMBL/GenBank/DDBJ whole genome shotgun (WGS) entry which is preliminary data.</text>
</comment>
<evidence type="ECO:0000256" key="1">
    <source>
        <dbReference type="SAM" id="MobiDB-lite"/>
    </source>
</evidence>
<gene>
    <name evidence="2" type="ORF">CR513_51711</name>
</gene>
<dbReference type="AlphaFoldDB" id="A0A371ET84"/>
<name>A0A371ET84_MUCPR</name>
<dbReference type="Proteomes" id="UP000257109">
    <property type="component" value="Unassembled WGS sequence"/>
</dbReference>
<feature type="region of interest" description="Disordered" evidence="1">
    <location>
        <begin position="26"/>
        <end position="48"/>
    </location>
</feature>
<evidence type="ECO:0000313" key="3">
    <source>
        <dbReference type="Proteomes" id="UP000257109"/>
    </source>
</evidence>
<protein>
    <submittedName>
        <fullName evidence="2">Uncharacterized protein</fullName>
    </submittedName>
</protein>
<dbReference type="EMBL" id="QJKJ01012216">
    <property type="protein sequence ID" value="RDX69204.1"/>
    <property type="molecule type" value="Genomic_DNA"/>
</dbReference>
<feature type="non-terminal residue" evidence="2">
    <location>
        <position position="1"/>
    </location>
</feature>
<feature type="region of interest" description="Disordered" evidence="1">
    <location>
        <begin position="68"/>
        <end position="124"/>
    </location>
</feature>
<evidence type="ECO:0000313" key="2">
    <source>
        <dbReference type="EMBL" id="RDX69204.1"/>
    </source>
</evidence>
<feature type="compositionally biased region" description="Polar residues" evidence="1">
    <location>
        <begin position="81"/>
        <end position="95"/>
    </location>
</feature>
<proteinExistence type="predicted"/>
<dbReference type="OrthoDB" id="1421970at2759"/>
<reference evidence="2" key="1">
    <citation type="submission" date="2018-05" db="EMBL/GenBank/DDBJ databases">
        <title>Draft genome of Mucuna pruriens seed.</title>
        <authorList>
            <person name="Nnadi N.E."/>
            <person name="Vos R."/>
            <person name="Hasami M.H."/>
            <person name="Devisetty U.K."/>
            <person name="Aguiy J.C."/>
        </authorList>
    </citation>
    <scope>NUCLEOTIDE SEQUENCE [LARGE SCALE GENOMIC DNA]</scope>
    <source>
        <strain evidence="2">JCA_2017</strain>
    </source>
</reference>
<accession>A0A371ET84</accession>